<proteinExistence type="inferred from homology"/>
<evidence type="ECO:0000256" key="6">
    <source>
        <dbReference type="ARBA" id="ARBA00023136"/>
    </source>
</evidence>
<dbReference type="Pfam" id="PF01694">
    <property type="entry name" value="Rhomboid"/>
    <property type="match status" value="1"/>
</dbReference>
<comment type="similarity">
    <text evidence="2">Belongs to the peptidase S54 family.</text>
</comment>
<feature type="domain" description="Peptidase S54 rhomboid" evidence="8">
    <location>
        <begin position="89"/>
        <end position="227"/>
    </location>
</feature>
<dbReference type="AlphaFoldDB" id="A0A5R9BK97"/>
<keyword evidence="5 7" id="KW-1133">Transmembrane helix</keyword>
<keyword evidence="6 7" id="KW-0472">Membrane</keyword>
<organism evidence="9 10">
    <name type="scientific">Nesterenkonia salmonea</name>
    <dbReference type="NCBI Taxonomy" id="1804987"/>
    <lineage>
        <taxon>Bacteria</taxon>
        <taxon>Bacillati</taxon>
        <taxon>Actinomycetota</taxon>
        <taxon>Actinomycetes</taxon>
        <taxon>Micrococcales</taxon>
        <taxon>Micrococcaceae</taxon>
        <taxon>Nesterenkonia</taxon>
    </lineage>
</organism>
<keyword evidence="9" id="KW-0645">Protease</keyword>
<feature type="transmembrane region" description="Helical" evidence="7">
    <location>
        <begin position="238"/>
        <end position="259"/>
    </location>
</feature>
<name>A0A5R9BK97_9MICC</name>
<feature type="transmembrane region" description="Helical" evidence="7">
    <location>
        <begin position="158"/>
        <end position="179"/>
    </location>
</feature>
<feature type="transmembrane region" description="Helical" evidence="7">
    <location>
        <begin position="98"/>
        <end position="119"/>
    </location>
</feature>
<evidence type="ECO:0000313" key="10">
    <source>
        <dbReference type="Proteomes" id="UP000310458"/>
    </source>
</evidence>
<dbReference type="PANTHER" id="PTHR43731:SF14">
    <property type="entry name" value="PRESENILIN-ASSOCIATED RHOMBOID-LIKE PROTEIN, MITOCHONDRIAL"/>
    <property type="match status" value="1"/>
</dbReference>
<dbReference type="SUPFAM" id="SSF144091">
    <property type="entry name" value="Rhomboid-like"/>
    <property type="match status" value="1"/>
</dbReference>
<protein>
    <submittedName>
        <fullName evidence="9">Rhomboid family intramembrane serine protease</fullName>
    </submittedName>
</protein>
<evidence type="ECO:0000256" key="3">
    <source>
        <dbReference type="ARBA" id="ARBA00022692"/>
    </source>
</evidence>
<comment type="caution">
    <text evidence="9">The sequence shown here is derived from an EMBL/GenBank/DDBJ whole genome shotgun (WGS) entry which is preliminary data.</text>
</comment>
<keyword evidence="10" id="KW-1185">Reference proteome</keyword>
<dbReference type="Proteomes" id="UP000310458">
    <property type="component" value="Unassembled WGS sequence"/>
</dbReference>
<dbReference type="RefSeq" id="WP_138251737.1">
    <property type="nucleotide sequence ID" value="NZ_VAVZ01000002.1"/>
</dbReference>
<dbReference type="Gene3D" id="1.20.1540.10">
    <property type="entry name" value="Rhomboid-like"/>
    <property type="match status" value="1"/>
</dbReference>
<evidence type="ECO:0000256" key="5">
    <source>
        <dbReference type="ARBA" id="ARBA00022989"/>
    </source>
</evidence>
<feature type="transmembrane region" description="Helical" evidence="7">
    <location>
        <begin position="186"/>
        <end position="203"/>
    </location>
</feature>
<keyword evidence="3 7" id="KW-0812">Transmembrane</keyword>
<dbReference type="GO" id="GO:0004252">
    <property type="term" value="F:serine-type endopeptidase activity"/>
    <property type="evidence" value="ECO:0007669"/>
    <property type="project" value="InterPro"/>
</dbReference>
<evidence type="ECO:0000256" key="1">
    <source>
        <dbReference type="ARBA" id="ARBA00004141"/>
    </source>
</evidence>
<dbReference type="GO" id="GO:0006508">
    <property type="term" value="P:proteolysis"/>
    <property type="evidence" value="ECO:0007669"/>
    <property type="project" value="UniProtKB-KW"/>
</dbReference>
<dbReference type="InterPro" id="IPR050925">
    <property type="entry name" value="Rhomboid_protease_S54"/>
</dbReference>
<dbReference type="PANTHER" id="PTHR43731">
    <property type="entry name" value="RHOMBOID PROTEASE"/>
    <property type="match status" value="1"/>
</dbReference>
<evidence type="ECO:0000256" key="7">
    <source>
        <dbReference type="SAM" id="Phobius"/>
    </source>
</evidence>
<dbReference type="InterPro" id="IPR035952">
    <property type="entry name" value="Rhomboid-like_sf"/>
</dbReference>
<comment type="subcellular location">
    <subcellularLocation>
        <location evidence="1">Membrane</location>
        <topology evidence="1">Multi-pass membrane protein</topology>
    </subcellularLocation>
</comment>
<evidence type="ECO:0000256" key="4">
    <source>
        <dbReference type="ARBA" id="ARBA00022801"/>
    </source>
</evidence>
<dbReference type="GO" id="GO:0016020">
    <property type="term" value="C:membrane"/>
    <property type="evidence" value="ECO:0007669"/>
    <property type="project" value="UniProtKB-SubCell"/>
</dbReference>
<accession>A0A5R9BK97</accession>
<feature type="transmembrane region" description="Helical" evidence="7">
    <location>
        <begin position="39"/>
        <end position="60"/>
    </location>
</feature>
<keyword evidence="4" id="KW-0378">Hydrolase</keyword>
<evidence type="ECO:0000313" key="9">
    <source>
        <dbReference type="EMBL" id="TLQ01114.1"/>
    </source>
</evidence>
<dbReference type="OrthoDB" id="9807874at2"/>
<sequence length="262" mass="27778">MVEAPVGFQCPVCIDEARRRLPTQRTAFGARAGSGRPTVTYSVIAICVVVYIIQILPVSAGQLLSPLPDLTELWAYAPAYTSAWYPVFEPWRMLTSAVLHHPGNAMHIAFNMLALWFVGRSMEPEIGRSRFIALLVLSAWGGSLAILLSSVVGLSSPFGPTVGASGAVFGLFGALFILMRSSGSETGGIVALVVINMAVSFLVPNISWQGHLGGLITGVLVALIIAKSPRRNRVLWTSVGFSGLILGLLGLTLAGIQLVPLP</sequence>
<evidence type="ECO:0000259" key="8">
    <source>
        <dbReference type="Pfam" id="PF01694"/>
    </source>
</evidence>
<gene>
    <name evidence="9" type="ORF">FEF26_00925</name>
</gene>
<dbReference type="EMBL" id="VAVZ01000002">
    <property type="protein sequence ID" value="TLQ01114.1"/>
    <property type="molecule type" value="Genomic_DNA"/>
</dbReference>
<feature type="transmembrane region" description="Helical" evidence="7">
    <location>
        <begin position="131"/>
        <end position="152"/>
    </location>
</feature>
<evidence type="ECO:0000256" key="2">
    <source>
        <dbReference type="ARBA" id="ARBA00009045"/>
    </source>
</evidence>
<dbReference type="InterPro" id="IPR022764">
    <property type="entry name" value="Peptidase_S54_rhomboid_dom"/>
</dbReference>
<reference evidence="9 10" key="1">
    <citation type="submission" date="2019-05" db="EMBL/GenBank/DDBJ databases">
        <title>Nesterenkonia sp. GY074 isolated from the Southern Atlantic Ocean.</title>
        <authorList>
            <person name="Zhang G."/>
        </authorList>
    </citation>
    <scope>NUCLEOTIDE SEQUENCE [LARGE SCALE GENOMIC DNA]</scope>
    <source>
        <strain evidence="9 10">GY074</strain>
    </source>
</reference>
<feature type="transmembrane region" description="Helical" evidence="7">
    <location>
        <begin position="209"/>
        <end position="226"/>
    </location>
</feature>